<evidence type="ECO:0000313" key="3">
    <source>
        <dbReference type="Proteomes" id="UP000538666"/>
    </source>
</evidence>
<accession>A0A841JZR4</accession>
<dbReference type="AlphaFoldDB" id="A0A841JZR4"/>
<evidence type="ECO:0000313" key="2">
    <source>
        <dbReference type="EMBL" id="MBB6146816.1"/>
    </source>
</evidence>
<organism evidence="2 3">
    <name type="scientific">Silvibacterium bohemicum</name>
    <dbReference type="NCBI Taxonomy" id="1577686"/>
    <lineage>
        <taxon>Bacteria</taxon>
        <taxon>Pseudomonadati</taxon>
        <taxon>Acidobacteriota</taxon>
        <taxon>Terriglobia</taxon>
        <taxon>Terriglobales</taxon>
        <taxon>Acidobacteriaceae</taxon>
        <taxon>Silvibacterium</taxon>
    </lineage>
</organism>
<dbReference type="EMBL" id="JACHEK010000011">
    <property type="protein sequence ID" value="MBB6146816.1"/>
    <property type="molecule type" value="Genomic_DNA"/>
</dbReference>
<dbReference type="Proteomes" id="UP000538666">
    <property type="component" value="Unassembled WGS sequence"/>
</dbReference>
<proteinExistence type="predicted"/>
<reference evidence="2 3" key="1">
    <citation type="submission" date="2020-08" db="EMBL/GenBank/DDBJ databases">
        <title>Genomic Encyclopedia of Type Strains, Phase IV (KMG-IV): sequencing the most valuable type-strain genomes for metagenomic binning, comparative biology and taxonomic classification.</title>
        <authorList>
            <person name="Goeker M."/>
        </authorList>
    </citation>
    <scope>NUCLEOTIDE SEQUENCE [LARGE SCALE GENOMIC DNA]</scope>
    <source>
        <strain evidence="2 3">DSM 103733</strain>
    </source>
</reference>
<keyword evidence="1" id="KW-1133">Transmembrane helix</keyword>
<keyword evidence="3" id="KW-1185">Reference proteome</keyword>
<gene>
    <name evidence="2" type="ORF">HNQ77_004797</name>
</gene>
<feature type="transmembrane region" description="Helical" evidence="1">
    <location>
        <begin position="35"/>
        <end position="57"/>
    </location>
</feature>
<feature type="transmembrane region" description="Helical" evidence="1">
    <location>
        <begin position="78"/>
        <end position="98"/>
    </location>
</feature>
<name>A0A841JZR4_9BACT</name>
<protein>
    <submittedName>
        <fullName evidence="2">Uncharacterized protein</fullName>
    </submittedName>
</protein>
<comment type="caution">
    <text evidence="2">The sequence shown here is derived from an EMBL/GenBank/DDBJ whole genome shotgun (WGS) entry which is preliminary data.</text>
</comment>
<evidence type="ECO:0000256" key="1">
    <source>
        <dbReference type="SAM" id="Phobius"/>
    </source>
</evidence>
<sequence>MFPAGTAGIALLIMRVASGAMMLQHICRLPPLATPVSALILILLAGALFFGFLTPYASAVSCVIELTSMVRSEAQLELFIAISIANTVALGILGPGAYSFDSHIFGRRVINFPIRNKSKTPR</sequence>
<keyword evidence="1" id="KW-0472">Membrane</keyword>
<keyword evidence="1" id="KW-0812">Transmembrane</keyword>